<evidence type="ECO:0000313" key="2">
    <source>
        <dbReference type="EMBL" id="OOK77008.1"/>
    </source>
</evidence>
<comment type="caution">
    <text evidence="2">The sequence shown here is derived from an EMBL/GenBank/DDBJ whole genome shotgun (WGS) entry which is preliminary data.</text>
</comment>
<feature type="region of interest" description="Disordered" evidence="1">
    <location>
        <begin position="1"/>
        <end position="20"/>
    </location>
</feature>
<name>A0A1V3XD31_MYCKA</name>
<evidence type="ECO:0000256" key="1">
    <source>
        <dbReference type="SAM" id="MobiDB-lite"/>
    </source>
</evidence>
<evidence type="ECO:0000313" key="3">
    <source>
        <dbReference type="Proteomes" id="UP000188532"/>
    </source>
</evidence>
<sequence>MATAYAGSAGTTVDTSPMQVATTGTEECRPCCRSAAGFARWKIRPSR</sequence>
<feature type="compositionally biased region" description="Polar residues" evidence="1">
    <location>
        <begin position="9"/>
        <end position="20"/>
    </location>
</feature>
<organism evidence="2 3">
    <name type="scientific">Mycobacterium kansasii</name>
    <dbReference type="NCBI Taxonomy" id="1768"/>
    <lineage>
        <taxon>Bacteria</taxon>
        <taxon>Bacillati</taxon>
        <taxon>Actinomycetota</taxon>
        <taxon>Actinomycetes</taxon>
        <taxon>Mycobacteriales</taxon>
        <taxon>Mycobacteriaceae</taxon>
        <taxon>Mycobacterium</taxon>
    </lineage>
</organism>
<accession>A0A1V3XD31</accession>
<protein>
    <submittedName>
        <fullName evidence="2">Uncharacterized protein</fullName>
    </submittedName>
</protein>
<dbReference type="AlphaFoldDB" id="A0A1V3XD31"/>
<dbReference type="Proteomes" id="UP000188532">
    <property type="component" value="Unassembled WGS sequence"/>
</dbReference>
<dbReference type="EMBL" id="MVBN01000003">
    <property type="protein sequence ID" value="OOK77008.1"/>
    <property type="molecule type" value="Genomic_DNA"/>
</dbReference>
<proteinExistence type="predicted"/>
<reference evidence="2 3" key="1">
    <citation type="submission" date="2017-02" db="EMBL/GenBank/DDBJ databases">
        <title>Complete genome sequences of Mycobacterium kansasii strains isolated from rhesus macaques.</title>
        <authorList>
            <person name="Panda A."/>
            <person name="Nagaraj S."/>
            <person name="Zhao X."/>
            <person name="Tettelin H."/>
            <person name="Detolla L.J."/>
        </authorList>
    </citation>
    <scope>NUCLEOTIDE SEQUENCE [LARGE SCALE GENOMIC DNA]</scope>
    <source>
        <strain evidence="2 3">11-3469</strain>
    </source>
</reference>
<gene>
    <name evidence="2" type="ORF">BZL29_3356</name>
</gene>